<feature type="signal peptide" evidence="1">
    <location>
        <begin position="1"/>
        <end position="22"/>
    </location>
</feature>
<keyword evidence="4" id="KW-1185">Reference proteome</keyword>
<evidence type="ECO:0000259" key="2">
    <source>
        <dbReference type="Pfam" id="PF18492"/>
    </source>
</evidence>
<accession>A0ABT0L6M2</accession>
<dbReference type="RefSeq" id="WP_248938629.1">
    <property type="nucleotide sequence ID" value="NZ_JAKIKS010000004.1"/>
</dbReference>
<feature type="chain" id="PRO_5045839940" description="ASP external chaperone domain-containing protein" evidence="1">
    <location>
        <begin position="23"/>
        <end position="154"/>
    </location>
</feature>
<reference evidence="3 4" key="1">
    <citation type="submission" date="2022-01" db="EMBL/GenBank/DDBJ databases">
        <title>Whole genome-based taxonomy of the Shewanellaceae.</title>
        <authorList>
            <person name="Martin-Rodriguez A.J."/>
        </authorList>
    </citation>
    <scope>NUCLEOTIDE SEQUENCE [LARGE SCALE GENOMIC DNA]</scope>
    <source>
        <strain evidence="3 4">DSM 17177</strain>
    </source>
</reference>
<proteinExistence type="predicted"/>
<evidence type="ECO:0000313" key="4">
    <source>
        <dbReference type="Proteomes" id="UP001203423"/>
    </source>
</evidence>
<feature type="domain" description="ASP external chaperone" evidence="2">
    <location>
        <begin position="34"/>
        <end position="153"/>
    </location>
</feature>
<dbReference type="Proteomes" id="UP001203423">
    <property type="component" value="Unassembled WGS sequence"/>
</dbReference>
<name>A0ABT0L6M2_9GAMM</name>
<sequence>MKITNLVAVATVLGLSSFSIMAHDKLSTETNTQQIEVNQSRAAFFGLNDVFYVKTDAGVKEAQTLSAGDKLLVNSSGSLAMVTGKLIVKLSESIDPEQFAKLYDLDLDWKNNSNLVILAADKNADLLSLLAQLKADKRVVRVKLDKTIAKNSPM</sequence>
<dbReference type="InterPro" id="IPR040536">
    <property type="entry name" value="ASPCH"/>
</dbReference>
<organism evidence="3 4">
    <name type="scientific">Shewanella surugensis</name>
    <dbReference type="NCBI Taxonomy" id="212020"/>
    <lineage>
        <taxon>Bacteria</taxon>
        <taxon>Pseudomonadati</taxon>
        <taxon>Pseudomonadota</taxon>
        <taxon>Gammaproteobacteria</taxon>
        <taxon>Alteromonadales</taxon>
        <taxon>Shewanellaceae</taxon>
        <taxon>Shewanella</taxon>
    </lineage>
</organism>
<evidence type="ECO:0000256" key="1">
    <source>
        <dbReference type="SAM" id="SignalP"/>
    </source>
</evidence>
<keyword evidence="1" id="KW-0732">Signal</keyword>
<gene>
    <name evidence="3" type="ORF">L2764_02320</name>
</gene>
<protein>
    <recommendedName>
        <fullName evidence="2">ASP external chaperone domain-containing protein</fullName>
    </recommendedName>
</protein>
<evidence type="ECO:0000313" key="3">
    <source>
        <dbReference type="EMBL" id="MCL1123346.1"/>
    </source>
</evidence>
<comment type="caution">
    <text evidence="3">The sequence shown here is derived from an EMBL/GenBank/DDBJ whole genome shotgun (WGS) entry which is preliminary data.</text>
</comment>
<dbReference type="Pfam" id="PF18492">
    <property type="entry name" value="ORF_2_N"/>
    <property type="match status" value="1"/>
</dbReference>
<dbReference type="EMBL" id="JAKIKS010000004">
    <property type="protein sequence ID" value="MCL1123346.1"/>
    <property type="molecule type" value="Genomic_DNA"/>
</dbReference>